<dbReference type="PROSITE" id="PS00211">
    <property type="entry name" value="ABC_TRANSPORTER_1"/>
    <property type="match status" value="1"/>
</dbReference>
<dbReference type="InterPro" id="IPR011527">
    <property type="entry name" value="ABC1_TM_dom"/>
</dbReference>
<keyword evidence="2 8" id="KW-0812">Transmembrane</keyword>
<dbReference type="InterPro" id="IPR003439">
    <property type="entry name" value="ABC_transporter-like_ATP-bd"/>
</dbReference>
<evidence type="ECO:0000256" key="3">
    <source>
        <dbReference type="ARBA" id="ARBA00022741"/>
    </source>
</evidence>
<dbReference type="RefSeq" id="WP_210094041.1">
    <property type="nucleotide sequence ID" value="NZ_CP139098.1"/>
</dbReference>
<feature type="compositionally biased region" description="Low complexity" evidence="7">
    <location>
        <begin position="361"/>
        <end position="380"/>
    </location>
</feature>
<keyword evidence="12" id="KW-1185">Reference proteome</keyword>
<dbReference type="InterPro" id="IPR039421">
    <property type="entry name" value="Type_1_exporter"/>
</dbReference>
<feature type="region of interest" description="Disordered" evidence="7">
    <location>
        <begin position="361"/>
        <end position="394"/>
    </location>
</feature>
<dbReference type="InterPro" id="IPR003593">
    <property type="entry name" value="AAA+_ATPase"/>
</dbReference>
<keyword evidence="5 8" id="KW-1133">Transmembrane helix</keyword>
<dbReference type="PANTHER" id="PTHR24221:SF653">
    <property type="entry name" value="TRANSPORT ATP-BINDING PROTEIN CYDC"/>
    <property type="match status" value="1"/>
</dbReference>
<evidence type="ECO:0000256" key="5">
    <source>
        <dbReference type="ARBA" id="ARBA00022989"/>
    </source>
</evidence>
<keyword evidence="4 11" id="KW-0067">ATP-binding</keyword>
<keyword evidence="3" id="KW-0547">Nucleotide-binding</keyword>
<evidence type="ECO:0000259" key="9">
    <source>
        <dbReference type="PROSITE" id="PS50893"/>
    </source>
</evidence>
<dbReference type="PROSITE" id="PS51257">
    <property type="entry name" value="PROKAR_LIPOPROTEIN"/>
    <property type="match status" value="1"/>
</dbReference>
<protein>
    <submittedName>
        <fullName evidence="11">ATP-binding cassette subfamily C protein CydC</fullName>
    </submittedName>
</protein>
<dbReference type="Pfam" id="PF00005">
    <property type="entry name" value="ABC_tran"/>
    <property type="match status" value="1"/>
</dbReference>
<dbReference type="InterPro" id="IPR017871">
    <property type="entry name" value="ABC_transporter-like_CS"/>
</dbReference>
<accession>A0ABS4F4I9</accession>
<dbReference type="GO" id="GO:0005524">
    <property type="term" value="F:ATP binding"/>
    <property type="evidence" value="ECO:0007669"/>
    <property type="project" value="UniProtKB-KW"/>
</dbReference>
<evidence type="ECO:0000259" key="10">
    <source>
        <dbReference type="PROSITE" id="PS50929"/>
    </source>
</evidence>
<dbReference type="EMBL" id="JAGGKI010000001">
    <property type="protein sequence ID" value="MBP1891170.1"/>
    <property type="molecule type" value="Genomic_DNA"/>
</dbReference>
<feature type="transmembrane region" description="Helical" evidence="8">
    <location>
        <begin position="245"/>
        <end position="264"/>
    </location>
</feature>
<dbReference type="Gene3D" id="1.20.1560.10">
    <property type="entry name" value="ABC transporter type 1, transmembrane domain"/>
    <property type="match status" value="1"/>
</dbReference>
<comment type="caution">
    <text evidence="11">The sequence shown here is derived from an EMBL/GenBank/DDBJ whole genome shotgun (WGS) entry which is preliminary data.</text>
</comment>
<dbReference type="InterPro" id="IPR036640">
    <property type="entry name" value="ABC1_TM_sf"/>
</dbReference>
<evidence type="ECO:0000313" key="12">
    <source>
        <dbReference type="Proteomes" id="UP000706926"/>
    </source>
</evidence>
<gene>
    <name evidence="11" type="ORF">J2Z18_000239</name>
</gene>
<dbReference type="GeneID" id="95402295"/>
<evidence type="ECO:0000256" key="8">
    <source>
        <dbReference type="SAM" id="Phobius"/>
    </source>
</evidence>
<dbReference type="PROSITE" id="PS50893">
    <property type="entry name" value="ABC_TRANSPORTER_2"/>
    <property type="match status" value="1"/>
</dbReference>
<evidence type="ECO:0000256" key="6">
    <source>
        <dbReference type="ARBA" id="ARBA00023136"/>
    </source>
</evidence>
<dbReference type="InterPro" id="IPR027417">
    <property type="entry name" value="P-loop_NTPase"/>
</dbReference>
<reference evidence="11 12" key="1">
    <citation type="submission" date="2021-03" db="EMBL/GenBank/DDBJ databases">
        <title>Genomic Encyclopedia of Type Strains, Phase IV (KMG-IV): sequencing the most valuable type-strain genomes for metagenomic binning, comparative biology and taxonomic classification.</title>
        <authorList>
            <person name="Goeker M."/>
        </authorList>
    </citation>
    <scope>NUCLEOTIDE SEQUENCE [LARGE SCALE GENOMIC DNA]</scope>
    <source>
        <strain evidence="11 12">DSM 15596</strain>
    </source>
</reference>
<feature type="transmembrane region" description="Helical" evidence="8">
    <location>
        <begin position="130"/>
        <end position="153"/>
    </location>
</feature>
<dbReference type="Pfam" id="PF00664">
    <property type="entry name" value="ABC_membrane"/>
    <property type="match status" value="1"/>
</dbReference>
<feature type="transmembrane region" description="Helical" evidence="8">
    <location>
        <begin position="159"/>
        <end position="181"/>
    </location>
</feature>
<organism evidence="11 12">
    <name type="scientific">Paenibacillus lactis</name>
    <dbReference type="NCBI Taxonomy" id="228574"/>
    <lineage>
        <taxon>Bacteria</taxon>
        <taxon>Bacillati</taxon>
        <taxon>Bacillota</taxon>
        <taxon>Bacilli</taxon>
        <taxon>Bacillales</taxon>
        <taxon>Paenibacillaceae</taxon>
        <taxon>Paenibacillus</taxon>
    </lineage>
</organism>
<dbReference type="CDD" id="cd03247">
    <property type="entry name" value="ABCC_cytochrome_bd"/>
    <property type="match status" value="1"/>
</dbReference>
<feature type="domain" description="ABC transporter" evidence="9">
    <location>
        <begin position="415"/>
        <end position="650"/>
    </location>
</feature>
<evidence type="ECO:0000256" key="4">
    <source>
        <dbReference type="ARBA" id="ARBA00022840"/>
    </source>
</evidence>
<dbReference type="SUPFAM" id="SSF52540">
    <property type="entry name" value="P-loop containing nucleoside triphosphate hydrolases"/>
    <property type="match status" value="1"/>
</dbReference>
<proteinExistence type="predicted"/>
<dbReference type="PANTHER" id="PTHR24221">
    <property type="entry name" value="ATP-BINDING CASSETTE SUB-FAMILY B"/>
    <property type="match status" value="1"/>
</dbReference>
<comment type="subcellular location">
    <subcellularLocation>
        <location evidence="1">Cell membrane</location>
        <topology evidence="1">Multi-pass membrane protein</topology>
    </subcellularLocation>
</comment>
<dbReference type="PROSITE" id="PS50929">
    <property type="entry name" value="ABC_TM1F"/>
    <property type="match status" value="1"/>
</dbReference>
<name>A0ABS4F4I9_9BACL</name>
<evidence type="ECO:0000256" key="2">
    <source>
        <dbReference type="ARBA" id="ARBA00022692"/>
    </source>
</evidence>
<feature type="transmembrane region" description="Helical" evidence="8">
    <location>
        <begin position="15"/>
        <end position="43"/>
    </location>
</feature>
<feature type="domain" description="ABC transmembrane type-1" evidence="10">
    <location>
        <begin position="19"/>
        <end position="303"/>
    </location>
</feature>
<dbReference type="SMART" id="SM00382">
    <property type="entry name" value="AAA"/>
    <property type="match status" value="1"/>
</dbReference>
<keyword evidence="6 8" id="KW-0472">Membrane</keyword>
<evidence type="ECO:0000313" key="11">
    <source>
        <dbReference type="EMBL" id="MBP1891170.1"/>
    </source>
</evidence>
<evidence type="ECO:0000256" key="1">
    <source>
        <dbReference type="ARBA" id="ARBA00004651"/>
    </source>
</evidence>
<dbReference type="Proteomes" id="UP000706926">
    <property type="component" value="Unassembled WGS sequence"/>
</dbReference>
<evidence type="ECO:0000256" key="7">
    <source>
        <dbReference type="SAM" id="MobiDB-lite"/>
    </source>
</evidence>
<sequence length="655" mass="71844">MKQESWFRPYVTANFWRFLLIAMLGVLTVLFACMLMFTSGYLISKSALRPENILMVYVPTVGVRTFGIGRAVLHYAERLVGHDTILRILSRMRLRLYRILEPQALRLTSRYRTGDLLGVLSDDIEYLQDVYIRTVFPSFVALVLYAGVIAAAGRFDPGFALLLALYVAVLVFVLPLISLLLTKRKNREMKQARNRLYQKLTDAVLGMHEWYVSGRQQQFLTGYEEDEAEVDRTDRALKRWARLRGFIGQTVVAVTVVTVVYVAGKEYAGGSLDVTLIAAMVLAVFPLMDAFLPVSEAVERIPLYGQSVQRLKAIGHGEGSATTGYPEQLSLSRGEVDAVIRSGAHIKLEAVSFQYDANGTDAAHSAHSPAAPSPDAAEAAYSTTAHSPDPADAAYQPEAADTAYQPEATDAAHSARWAGATASGCLDKGTHALRDISLDVPAGAKVAVIGRSGAGKSTLLQLIQGVLTPSSGTVTISGTDAARFGDDISSVISVLNQSPHLFDTTLANNIRLGRPDATEEDIRQAAAMAQLTTLVDSLPDGLHTRMQEAGQRFSGGERQRVALARILLQKSPVVILDEPTVGLDPRTERELLSTIFSSLQDRTLIWVTHHLVGVEQMDEILFLEQGKVVMRGTHDELMERYPRYRGLYRLDRPGA</sequence>
<dbReference type="SUPFAM" id="SSF90123">
    <property type="entry name" value="ABC transporter transmembrane region"/>
    <property type="match status" value="1"/>
</dbReference>
<dbReference type="Gene3D" id="3.40.50.300">
    <property type="entry name" value="P-loop containing nucleotide triphosphate hydrolases"/>
    <property type="match status" value="1"/>
</dbReference>